<dbReference type="RefSeq" id="WP_263736310.1">
    <property type="nucleotide sequence ID" value="NZ_JAOWKY010000008.1"/>
</dbReference>
<comment type="caution">
    <text evidence="1">The sequence shown here is derived from an EMBL/GenBank/DDBJ whole genome shotgun (WGS) entry which is preliminary data.</text>
</comment>
<evidence type="ECO:0000313" key="2">
    <source>
        <dbReference type="Proteomes" id="UP001652542"/>
    </source>
</evidence>
<name>A0ABT2ZHL5_9RHOB</name>
<evidence type="ECO:0008006" key="3">
    <source>
        <dbReference type="Google" id="ProtNLM"/>
    </source>
</evidence>
<evidence type="ECO:0000313" key="1">
    <source>
        <dbReference type="EMBL" id="MCV2870632.1"/>
    </source>
</evidence>
<sequence>MALPPIWPASLPQTPRRGAWVGGPTEARVQFEAEYGPPIERARTTADMEVYSATYPNLSNAARAAFMAFFAGDLGRGVNRFAMRDPVTQDLGLWKVLGDGRQPYVLTAKQAGWNDLTLTLMKMPGAIWYAPYATATGDLRLPYVVADYENGVFGVDGVRTTAAAVAAVTGQFDLYTTATGGAVTEELDHSVFAGDVPATAPGGVAKIVGYRLGDLVDPYAAFTAAYDFGNAAGSTLSGSEILTAPNLAPGGSGYDLAALSAGARFDLVSGQAVSAVGDAMVNIGGDLGTLARTHAVQMIYDGEVTNIANNPILFSFQPTSGNGRLMVYVTAAGRVRVEARNAANVVILNVEAATTIADNARFKLSVSLELNQIWVDWGAYSGGTVVTSPILSGAAADLSGQDVSYNNACIGGYLPNGALHANNRAALKINSMSFSGL</sequence>
<dbReference type="EMBL" id="JAOWKY010000008">
    <property type="protein sequence ID" value="MCV2870632.1"/>
    <property type="molecule type" value="Genomic_DNA"/>
</dbReference>
<dbReference type="Proteomes" id="UP001652542">
    <property type="component" value="Unassembled WGS sequence"/>
</dbReference>
<accession>A0ABT2ZHL5</accession>
<gene>
    <name evidence="1" type="ORF">OEW28_18625</name>
</gene>
<reference evidence="1 2" key="1">
    <citation type="submission" date="2022-10" db="EMBL/GenBank/DDBJ databases">
        <title>Defluviimonas sp. nov., isolated from ocean surface water.</title>
        <authorList>
            <person name="He W."/>
            <person name="Wang L."/>
            <person name="Zhang D.-F."/>
        </authorList>
    </citation>
    <scope>NUCLEOTIDE SEQUENCE [LARGE SCALE GENOMIC DNA]</scope>
    <source>
        <strain evidence="1 2">WL0002</strain>
    </source>
</reference>
<proteinExistence type="predicted"/>
<protein>
    <recommendedName>
        <fullName evidence="3">Phage tail protein</fullName>
    </recommendedName>
</protein>
<organism evidence="1 2">
    <name type="scientific">Albidovulum marisflavi</name>
    <dbReference type="NCBI Taxonomy" id="2984159"/>
    <lineage>
        <taxon>Bacteria</taxon>
        <taxon>Pseudomonadati</taxon>
        <taxon>Pseudomonadota</taxon>
        <taxon>Alphaproteobacteria</taxon>
        <taxon>Rhodobacterales</taxon>
        <taxon>Paracoccaceae</taxon>
        <taxon>Albidovulum</taxon>
    </lineage>
</organism>
<keyword evidence="2" id="KW-1185">Reference proteome</keyword>